<dbReference type="EMBL" id="JBHULV010000047">
    <property type="protein sequence ID" value="MFD2732820.1"/>
    <property type="molecule type" value="Genomic_DNA"/>
</dbReference>
<reference evidence="3" key="1">
    <citation type="journal article" date="2019" name="Int. J. Syst. Evol. Microbiol.">
        <title>The Global Catalogue of Microorganisms (GCM) 10K type strain sequencing project: providing services to taxonomists for standard genome sequencing and annotation.</title>
        <authorList>
            <consortium name="The Broad Institute Genomics Platform"/>
            <consortium name="The Broad Institute Genome Sequencing Center for Infectious Disease"/>
            <person name="Wu L."/>
            <person name="Ma J."/>
        </authorList>
    </citation>
    <scope>NUCLEOTIDE SEQUENCE [LARGE SCALE GENOMIC DNA]</scope>
    <source>
        <strain evidence="3">KCTC 42456</strain>
    </source>
</reference>
<keyword evidence="1" id="KW-0472">Membrane</keyword>
<evidence type="ECO:0000313" key="3">
    <source>
        <dbReference type="Proteomes" id="UP001597546"/>
    </source>
</evidence>
<keyword evidence="3" id="KW-1185">Reference proteome</keyword>
<keyword evidence="1" id="KW-0812">Transmembrane</keyword>
<name>A0ABW5TU95_9SPHI</name>
<keyword evidence="1" id="KW-1133">Transmembrane helix</keyword>
<feature type="transmembrane region" description="Helical" evidence="1">
    <location>
        <begin position="44"/>
        <end position="63"/>
    </location>
</feature>
<proteinExistence type="predicted"/>
<organism evidence="2 3">
    <name type="scientific">Pedobacter alpinus</name>
    <dbReference type="NCBI Taxonomy" id="1590643"/>
    <lineage>
        <taxon>Bacteria</taxon>
        <taxon>Pseudomonadati</taxon>
        <taxon>Bacteroidota</taxon>
        <taxon>Sphingobacteriia</taxon>
        <taxon>Sphingobacteriales</taxon>
        <taxon>Sphingobacteriaceae</taxon>
        <taxon>Pedobacter</taxon>
    </lineage>
</organism>
<accession>A0ABW5TU95</accession>
<dbReference type="Proteomes" id="UP001597546">
    <property type="component" value="Unassembled WGS sequence"/>
</dbReference>
<gene>
    <name evidence="2" type="ORF">ACFSSE_14010</name>
</gene>
<sequence>MKELFDKELRNHIKDTYDHYDDLLADDGWKQFNKQQNRKKRGLVFWYTIPTGVAAALALIWLFNGIDYNSITDKKSQITQTAIKENISENNTDGKLENIDKEYSSKSYLNKDDKTALSQSSNTLANSGEKTKGKVYIPQEALLSNNQIENSRIAILPVSVQKDTIYQITFSSNNKADIVTPKLAQSTPENRFKNDTFLAKLNLEDISKPSLKELTPNKAVESKSKKSNFNLTFDANTYYNFTANQVNNQPNIGVGVLSEFRLSKKLSINTGIAINRQTTNFDGNQNSNNFKNVAASAPLTGNSSFNALPSALETSARLVGFDIPINLKLDFKVGKANTFITTGLSSYSLLNEKYVNQLSVVSYSLNGFANKNTITSVQNNPESSFNDFQFARTINFSFGVLYPISKTNSISLEPFMKYPLNGLGYQDLKIGSGGISFKLNFGK</sequence>
<evidence type="ECO:0000256" key="1">
    <source>
        <dbReference type="SAM" id="Phobius"/>
    </source>
</evidence>
<evidence type="ECO:0000313" key="2">
    <source>
        <dbReference type="EMBL" id="MFD2732820.1"/>
    </source>
</evidence>
<protein>
    <submittedName>
        <fullName evidence="2">Outer membrane beta-barrel protein</fullName>
    </submittedName>
</protein>
<comment type="caution">
    <text evidence="2">The sequence shown here is derived from an EMBL/GenBank/DDBJ whole genome shotgun (WGS) entry which is preliminary data.</text>
</comment>
<dbReference type="RefSeq" id="WP_379046875.1">
    <property type="nucleotide sequence ID" value="NZ_JBHSKW010000063.1"/>
</dbReference>